<dbReference type="RefSeq" id="WP_043789396.1">
    <property type="nucleotide sequence ID" value="NZ_JMQI01000083.1"/>
</dbReference>
<dbReference type="AlphaFoldDB" id="A0A066TWK7"/>
<dbReference type="STRING" id="287986.DV20_42640"/>
<dbReference type="Proteomes" id="UP000027345">
    <property type="component" value="Unassembled WGS sequence"/>
</dbReference>
<comment type="caution">
    <text evidence="2">The sequence shown here is derived from an EMBL/GenBank/DDBJ whole genome shotgun (WGS) entry which is preliminary data.</text>
</comment>
<keyword evidence="3" id="KW-1185">Reference proteome</keyword>
<accession>A0A066TWK7</accession>
<reference evidence="2 3" key="1">
    <citation type="submission" date="2014-05" db="EMBL/GenBank/DDBJ databases">
        <title>Draft genome sequence of Amycolatopsis rifamycinica DSM 46095.</title>
        <authorList>
            <person name="Lal R."/>
            <person name="Saxena A."/>
            <person name="Kumari R."/>
            <person name="Mukherjee U."/>
            <person name="Singh P."/>
            <person name="Sangwan N."/>
            <person name="Mahato N.K."/>
        </authorList>
    </citation>
    <scope>NUCLEOTIDE SEQUENCE [LARGE SCALE GENOMIC DNA]</scope>
    <source>
        <strain evidence="2 3">DSM 46095</strain>
    </source>
</reference>
<sequence length="174" mass="18810">MRARPLTAVLGLLAAAAVLAGCGKEPDPRAYPGSESGVSWEDAAARYRISLPSCPVEGFRFDVQPPLTDRLAFTFTAAKSCVDGYLRQYGADPAKPFGHWPTGVSGTTGGATIGPSAPPFDADEMQRFGWVLDPAVRYDEYDTFHAPDRWSTFKVLVKPGPDREVVYLRSVTLG</sequence>
<evidence type="ECO:0008006" key="4">
    <source>
        <dbReference type="Google" id="ProtNLM"/>
    </source>
</evidence>
<proteinExistence type="predicted"/>
<protein>
    <recommendedName>
        <fullName evidence="4">Lipoprotein</fullName>
    </recommendedName>
</protein>
<gene>
    <name evidence="2" type="ORF">DV20_42640</name>
</gene>
<dbReference type="EMBL" id="JMQI01000083">
    <property type="protein sequence ID" value="KDN16259.1"/>
    <property type="molecule type" value="Genomic_DNA"/>
</dbReference>
<dbReference type="OrthoDB" id="3399797at2"/>
<evidence type="ECO:0000256" key="1">
    <source>
        <dbReference type="SAM" id="SignalP"/>
    </source>
</evidence>
<evidence type="ECO:0000313" key="2">
    <source>
        <dbReference type="EMBL" id="KDN16259.1"/>
    </source>
</evidence>
<evidence type="ECO:0000313" key="3">
    <source>
        <dbReference type="Proteomes" id="UP000027345"/>
    </source>
</evidence>
<keyword evidence="1" id="KW-0732">Signal</keyword>
<dbReference type="eggNOG" id="ENOG5030S6N">
    <property type="taxonomic scope" value="Bacteria"/>
</dbReference>
<organism evidence="2 3">
    <name type="scientific">Amycolatopsis rifamycinica</name>
    <dbReference type="NCBI Taxonomy" id="287986"/>
    <lineage>
        <taxon>Bacteria</taxon>
        <taxon>Bacillati</taxon>
        <taxon>Actinomycetota</taxon>
        <taxon>Actinomycetes</taxon>
        <taxon>Pseudonocardiales</taxon>
        <taxon>Pseudonocardiaceae</taxon>
        <taxon>Amycolatopsis</taxon>
    </lineage>
</organism>
<name>A0A066TWK7_9PSEU</name>
<feature type="signal peptide" evidence="1">
    <location>
        <begin position="1"/>
        <end position="20"/>
    </location>
</feature>
<dbReference type="PROSITE" id="PS51257">
    <property type="entry name" value="PROKAR_LIPOPROTEIN"/>
    <property type="match status" value="1"/>
</dbReference>
<feature type="chain" id="PRO_5039473090" description="Lipoprotein" evidence="1">
    <location>
        <begin position="21"/>
        <end position="174"/>
    </location>
</feature>